<dbReference type="Proteomes" id="UP000005446">
    <property type="component" value="Unassembled WGS sequence"/>
</dbReference>
<proteinExistence type="predicted"/>
<feature type="compositionally biased region" description="Basic and acidic residues" evidence="1">
    <location>
        <begin position="1"/>
        <end position="23"/>
    </location>
</feature>
<sequence>MVDWKANEPGKLKSPFSKHEEASNLRLRSHHQKLTISVQLKTVSQAMSRQAKDRLRRIHHKLK</sequence>
<accession>H0EPZ5</accession>
<protein>
    <submittedName>
        <fullName evidence="2">Uncharacterized protein</fullName>
    </submittedName>
</protein>
<dbReference type="EMBL" id="AGUE01000117">
    <property type="protein sequence ID" value="EHK99437.1"/>
    <property type="molecule type" value="Genomic_DNA"/>
</dbReference>
<gene>
    <name evidence="2" type="ORF">M7I_4736</name>
</gene>
<dbReference type="AlphaFoldDB" id="H0EPZ5"/>
<evidence type="ECO:0000313" key="2">
    <source>
        <dbReference type="EMBL" id="EHK99437.1"/>
    </source>
</evidence>
<evidence type="ECO:0000256" key="1">
    <source>
        <dbReference type="SAM" id="MobiDB-lite"/>
    </source>
</evidence>
<organism evidence="2 3">
    <name type="scientific">Glarea lozoyensis (strain ATCC 74030 / MF5533)</name>
    <dbReference type="NCBI Taxonomy" id="1104152"/>
    <lineage>
        <taxon>Eukaryota</taxon>
        <taxon>Fungi</taxon>
        <taxon>Dikarya</taxon>
        <taxon>Ascomycota</taxon>
        <taxon>Pezizomycotina</taxon>
        <taxon>Leotiomycetes</taxon>
        <taxon>Helotiales</taxon>
        <taxon>Helotiaceae</taxon>
        <taxon>Glarea</taxon>
    </lineage>
</organism>
<dbReference type="InParanoid" id="H0EPZ5"/>
<reference evidence="2 3" key="1">
    <citation type="journal article" date="2012" name="Eukaryot. Cell">
        <title>Genome sequence of the fungus Glarea lozoyensis: the first genome sequence of a species from the Helotiaceae family.</title>
        <authorList>
            <person name="Youssar L."/>
            <person name="Gruening B.A."/>
            <person name="Erxleben A."/>
            <person name="Guenther S."/>
            <person name="Huettel W."/>
        </authorList>
    </citation>
    <scope>NUCLEOTIDE SEQUENCE [LARGE SCALE GENOMIC DNA]</scope>
    <source>
        <strain evidence="3">ATCC 74030 / MF5533</strain>
    </source>
</reference>
<comment type="caution">
    <text evidence="2">The sequence shown here is derived from an EMBL/GenBank/DDBJ whole genome shotgun (WGS) entry which is preliminary data.</text>
</comment>
<name>H0EPZ5_GLAL7</name>
<keyword evidence="3" id="KW-1185">Reference proteome</keyword>
<evidence type="ECO:0000313" key="3">
    <source>
        <dbReference type="Proteomes" id="UP000005446"/>
    </source>
</evidence>
<feature type="region of interest" description="Disordered" evidence="1">
    <location>
        <begin position="1"/>
        <end position="28"/>
    </location>
</feature>
<dbReference type="HOGENOM" id="CLU_2885978_0_0_1"/>